<dbReference type="Ensembl" id="ENSMMOT00000013462.1">
    <property type="protein sequence ID" value="ENSMMOP00000013245.1"/>
    <property type="gene ID" value="ENSMMOG00000010166.1"/>
</dbReference>
<dbReference type="Pfam" id="PF10534">
    <property type="entry name" value="CRIC_ras_sig"/>
    <property type="match status" value="1"/>
</dbReference>
<reference evidence="8" key="2">
    <citation type="submission" date="2025-09" db="UniProtKB">
        <authorList>
            <consortium name="Ensembl"/>
        </authorList>
    </citation>
    <scope>IDENTIFICATION</scope>
</reference>
<feature type="region of interest" description="Disordered" evidence="3">
    <location>
        <begin position="442"/>
        <end position="493"/>
    </location>
</feature>
<comment type="similarity">
    <text evidence="1">Belongs to the CNKSR family.</text>
</comment>
<accession>A0A3Q4B6D3</accession>
<evidence type="ECO:0000256" key="3">
    <source>
        <dbReference type="SAM" id="MobiDB-lite"/>
    </source>
</evidence>
<feature type="domain" description="PDZ" evidence="6">
    <location>
        <begin position="191"/>
        <end position="273"/>
    </location>
</feature>
<evidence type="ECO:0000256" key="2">
    <source>
        <dbReference type="SAM" id="Coils"/>
    </source>
</evidence>
<dbReference type="InterPro" id="IPR051566">
    <property type="entry name" value="CNKSR"/>
</dbReference>
<dbReference type="SUPFAM" id="SSF50729">
    <property type="entry name" value="PH domain-like"/>
    <property type="match status" value="1"/>
</dbReference>
<organism evidence="8 9">
    <name type="scientific">Mola mola</name>
    <name type="common">Ocean sunfish</name>
    <name type="synonym">Tetraodon mola</name>
    <dbReference type="NCBI Taxonomy" id="94237"/>
    <lineage>
        <taxon>Eukaryota</taxon>
        <taxon>Metazoa</taxon>
        <taxon>Chordata</taxon>
        <taxon>Craniata</taxon>
        <taxon>Vertebrata</taxon>
        <taxon>Euteleostomi</taxon>
        <taxon>Actinopterygii</taxon>
        <taxon>Neopterygii</taxon>
        <taxon>Teleostei</taxon>
        <taxon>Neoteleostei</taxon>
        <taxon>Acanthomorphata</taxon>
        <taxon>Eupercaria</taxon>
        <taxon>Tetraodontiformes</taxon>
        <taxon>Molidae</taxon>
        <taxon>Mola</taxon>
    </lineage>
</organism>
<evidence type="ECO:0000313" key="9">
    <source>
        <dbReference type="Proteomes" id="UP000261620"/>
    </source>
</evidence>
<dbReference type="Gene3D" id="2.30.29.30">
    <property type="entry name" value="Pleckstrin-homology domain (PH domain)/Phosphotyrosine-binding domain (PTB)"/>
    <property type="match status" value="1"/>
</dbReference>
<dbReference type="PROSITE" id="PS50106">
    <property type="entry name" value="PDZ"/>
    <property type="match status" value="1"/>
</dbReference>
<dbReference type="InterPro" id="IPR036034">
    <property type="entry name" value="PDZ_sf"/>
</dbReference>
<keyword evidence="2" id="KW-0175">Coiled coil</keyword>
<feature type="coiled-coil region" evidence="2">
    <location>
        <begin position="536"/>
        <end position="563"/>
    </location>
</feature>
<dbReference type="SMART" id="SM00233">
    <property type="entry name" value="PH"/>
    <property type="match status" value="1"/>
</dbReference>
<evidence type="ECO:0000259" key="4">
    <source>
        <dbReference type="PROSITE" id="PS50003"/>
    </source>
</evidence>
<dbReference type="SMART" id="SM00228">
    <property type="entry name" value="PDZ"/>
    <property type="match status" value="1"/>
</dbReference>
<dbReference type="InterPro" id="IPR013761">
    <property type="entry name" value="SAM/pointed_sf"/>
</dbReference>
<dbReference type="PROSITE" id="PS50105">
    <property type="entry name" value="SAM_DOMAIN"/>
    <property type="match status" value="1"/>
</dbReference>
<keyword evidence="9" id="KW-1185">Reference proteome</keyword>
<dbReference type="STRING" id="94237.ENSMMOP00000013245"/>
<dbReference type="InterPro" id="IPR017874">
    <property type="entry name" value="CRIC_domain"/>
</dbReference>
<evidence type="ECO:0000313" key="8">
    <source>
        <dbReference type="Ensembl" id="ENSMMOP00000013245.1"/>
    </source>
</evidence>
<dbReference type="CDD" id="cd06748">
    <property type="entry name" value="PDZ_CNK1_2_3-like"/>
    <property type="match status" value="1"/>
</dbReference>
<feature type="region of interest" description="Disordered" evidence="3">
    <location>
        <begin position="269"/>
        <end position="298"/>
    </location>
</feature>
<evidence type="ECO:0000256" key="1">
    <source>
        <dbReference type="ARBA" id="ARBA00009498"/>
    </source>
</evidence>
<feature type="domain" description="CRIC" evidence="7">
    <location>
        <begin position="78"/>
        <end position="171"/>
    </location>
</feature>
<dbReference type="Pfam" id="PF00169">
    <property type="entry name" value="PH"/>
    <property type="match status" value="1"/>
</dbReference>
<dbReference type="InterPro" id="IPR011993">
    <property type="entry name" value="PH-like_dom_sf"/>
</dbReference>
<dbReference type="Gene3D" id="1.10.150.50">
    <property type="entry name" value="Transcription Factor, Ets-1"/>
    <property type="match status" value="1"/>
</dbReference>
<dbReference type="SMART" id="SM00454">
    <property type="entry name" value="SAM"/>
    <property type="match status" value="1"/>
</dbReference>
<dbReference type="PROSITE" id="PS51290">
    <property type="entry name" value="CRIC"/>
    <property type="match status" value="1"/>
</dbReference>
<dbReference type="Gene3D" id="2.30.42.10">
    <property type="match status" value="1"/>
</dbReference>
<dbReference type="Proteomes" id="UP000261620">
    <property type="component" value="Unplaced"/>
</dbReference>
<dbReference type="InterPro" id="IPR001849">
    <property type="entry name" value="PH_domain"/>
</dbReference>
<feature type="domain" description="PH" evidence="4">
    <location>
        <begin position="348"/>
        <end position="448"/>
    </location>
</feature>
<protein>
    <submittedName>
        <fullName evidence="8">Uncharacterized protein</fullName>
    </submittedName>
</protein>
<dbReference type="PROSITE" id="PS50003">
    <property type="entry name" value="PH_DOMAIN"/>
    <property type="match status" value="1"/>
</dbReference>
<evidence type="ECO:0000259" key="6">
    <source>
        <dbReference type="PROSITE" id="PS50106"/>
    </source>
</evidence>
<proteinExistence type="inferred from homology"/>
<feature type="compositionally biased region" description="Acidic residues" evidence="3">
    <location>
        <begin position="275"/>
        <end position="293"/>
    </location>
</feature>
<feature type="domain" description="SAM" evidence="5">
    <location>
        <begin position="7"/>
        <end position="70"/>
    </location>
</feature>
<name>A0A3Q4B6D3_MOLML</name>
<dbReference type="AlphaFoldDB" id="A0A3Q4B6D3"/>
<dbReference type="SUPFAM" id="SSF47769">
    <property type="entry name" value="SAM/Pointed domain"/>
    <property type="match status" value="1"/>
</dbReference>
<dbReference type="OMA" id="VFQLTHN"/>
<dbReference type="PANTHER" id="PTHR12844">
    <property type="entry name" value="CONNECTOR ENCHANCER OF KINASE SUPPRESSOR OF RAS"/>
    <property type="match status" value="1"/>
</dbReference>
<dbReference type="InterPro" id="IPR001660">
    <property type="entry name" value="SAM"/>
</dbReference>
<dbReference type="InterPro" id="IPR001478">
    <property type="entry name" value="PDZ"/>
</dbReference>
<sequence length="692" mass="77450">MEPITSWSEERVCEWLQGLDIPLHQYPLSEWRLSGLDLLQLTSQDLERLGVRKIGHQELILESVEKLCSLMYGIGGESLRSLTEKLRTVSHSLQMGIQGRWRLNSYDGCSTTKLPAGVLQLVVELITSAKGLFSLLNRYQFFQLSGCTTSHNIFTNCKELGDICRQLVGVCDDILKSSPETLLTHTAQLQSVDLVPVSPGDQLGIEITSTGSSNHYVTGAAAEASSDVYVKILAGDEVIQVNNQIVVGWSRANLVKKLRENPNGVTLVLKKIPGSEEEKDEGSEEEEEKDEEENPRHSILERVAASVRSLSFSPKSQGKAVSNSKTFVLPGMTTAMSRRRVSCRELGSPDCDGWLWKKRKESSVFLTQKWQRFWFILKGPSLYWYSTQQDEKAEGFINIASYNIESAGEHKRKYVFKMCHQRFQNFFFAADNVSDMKCYSETESESERSPSPRRRNKCDYPPQKVQSNTLPRPRGKTNKVPSTSPLTGGSKGTVDEMGMMLNNIKEGGVSLIGHEQPFTHDHFRKSFIRRCKNPVINEKVHTLRALQSTLKAKEAELLQINKILEDSNLTASKYRQWKEHNEDLAQEIDRVASLKAPAAGDITAVQDQPAEEVALETATAETEGAYRLSLSDGEQLVDPEPSDVVLELPQGSLSTDTSPVLELSLGSLQDSINKELSEMAQGENTMENYFYI</sequence>
<reference evidence="8" key="1">
    <citation type="submission" date="2025-08" db="UniProtKB">
        <authorList>
            <consortium name="Ensembl"/>
        </authorList>
    </citation>
    <scope>IDENTIFICATION</scope>
</reference>
<evidence type="ECO:0000259" key="7">
    <source>
        <dbReference type="PROSITE" id="PS51290"/>
    </source>
</evidence>
<evidence type="ECO:0000259" key="5">
    <source>
        <dbReference type="PROSITE" id="PS50105"/>
    </source>
</evidence>
<dbReference type="Pfam" id="PF00536">
    <property type="entry name" value="SAM_1"/>
    <property type="match status" value="1"/>
</dbReference>
<dbReference type="SUPFAM" id="SSF50156">
    <property type="entry name" value="PDZ domain-like"/>
    <property type="match status" value="1"/>
</dbReference>
<dbReference type="PANTHER" id="PTHR12844:SF10">
    <property type="entry name" value="CONNECTOR ENHANCER OF KINASE SUPPRESSOR OF RAS 1"/>
    <property type="match status" value="1"/>
</dbReference>